<proteinExistence type="inferred from homology"/>
<dbReference type="PANTHER" id="PTHR11926:SF1311">
    <property type="entry name" value="UDP-GLYCOSYLTRANSFERASE 74F2"/>
    <property type="match status" value="1"/>
</dbReference>
<dbReference type="GO" id="GO:0032787">
    <property type="term" value="P:monocarboxylic acid metabolic process"/>
    <property type="evidence" value="ECO:0007669"/>
    <property type="project" value="UniProtKB-ARBA"/>
</dbReference>
<dbReference type="EC" id="2.4.1.-" evidence="7"/>
<dbReference type="FunFam" id="3.40.50.2000:FF:000057">
    <property type="entry name" value="Glycosyltransferase"/>
    <property type="match status" value="1"/>
</dbReference>
<dbReference type="GO" id="GO:0047213">
    <property type="term" value="F:anthocyanidin 3-O-glucosyltransferase activity"/>
    <property type="evidence" value="ECO:0007669"/>
    <property type="project" value="UniProtKB-EC"/>
</dbReference>
<dbReference type="Proteomes" id="UP000027138">
    <property type="component" value="Unassembled WGS sequence"/>
</dbReference>
<dbReference type="FunFam" id="3.40.50.2000:FF:000019">
    <property type="entry name" value="Glycosyltransferase"/>
    <property type="match status" value="1"/>
</dbReference>
<dbReference type="Pfam" id="PF00201">
    <property type="entry name" value="UDPGT"/>
    <property type="match status" value="1"/>
</dbReference>
<sequence length="457" mass="51213">MENSYRAHVLLLPYPGQGHINPMLHFSRRLISRGIKATLVTSIFISKSMNLPSSIDSVHLAAISDGFDDGGYEKSSGVDYYLTRLKTEGSRTLSELIEKHKTSSDPFDCVIYEPFLPWALDVAKDFRLFAAAFFTQPAAVDFIYYNIQCKSLSVPVSSTPVSIPSLPLLEIGDMPSAVSGPEAYPAYTAMLFNQWSNIEKADYVLINTFYKLEKEVVDEMSKVCPVLTIGPTIPSKYLDKRIENDDDYGLDLFALEASFSLNWISNKPARSVVYVAFGSLSNLSDKQMEELAWGLKRSKFYFLWVVRATEASKLPKSFLEDLGDKGIIVNWSPQVKLLQNEAIGCFLSHCGWNSTIEALSLGVPIVRMPQWTDQPTNAKLVEDVWKAGIRVKVNEDGIVTREEIEGCVRQVMESETGKEMRKNAQKWRELAIEAVTEGGTSDKNIDEFVSKLISSKF</sequence>
<dbReference type="CDD" id="cd03784">
    <property type="entry name" value="GT1_Gtf-like"/>
    <property type="match status" value="1"/>
</dbReference>
<accession>A0A067KG70</accession>
<dbReference type="PANTHER" id="PTHR11926">
    <property type="entry name" value="GLUCOSYL/GLUCURONOSYL TRANSFERASES"/>
    <property type="match status" value="1"/>
</dbReference>
<name>A0A067KG70_JATCU</name>
<evidence type="ECO:0000256" key="3">
    <source>
        <dbReference type="ARBA" id="ARBA00022676"/>
    </source>
</evidence>
<dbReference type="PROSITE" id="PS00375">
    <property type="entry name" value="UDPGT"/>
    <property type="match status" value="1"/>
</dbReference>
<dbReference type="SUPFAM" id="SSF53756">
    <property type="entry name" value="UDP-Glycosyltransferase/glycogen phosphorylase"/>
    <property type="match status" value="1"/>
</dbReference>
<comment type="catalytic activity">
    <reaction evidence="5">
        <text>an anthocyanidin + UDP-alpha-D-glucose + H(+) = an anthocyanidin 3-O-beta-D-glucoside + UDP</text>
        <dbReference type="Rhea" id="RHEA:20093"/>
        <dbReference type="ChEBI" id="CHEBI:15378"/>
        <dbReference type="ChEBI" id="CHEBI:16307"/>
        <dbReference type="ChEBI" id="CHEBI:58223"/>
        <dbReference type="ChEBI" id="CHEBI:58885"/>
        <dbReference type="ChEBI" id="CHEBI:143576"/>
        <dbReference type="EC" id="2.4.1.115"/>
    </reaction>
</comment>
<keyword evidence="9" id="KW-1185">Reference proteome</keyword>
<evidence type="ECO:0000256" key="6">
    <source>
        <dbReference type="RuleBase" id="RU003718"/>
    </source>
</evidence>
<protein>
    <recommendedName>
        <fullName evidence="7">Glycosyltransferase</fullName>
        <ecNumber evidence="7">2.4.1.-</ecNumber>
    </recommendedName>
</protein>
<dbReference type="OrthoDB" id="5835829at2759"/>
<dbReference type="UniPathway" id="UPA00009"/>
<comment type="similarity">
    <text evidence="2 6">Belongs to the UDP-glycosyltransferase family.</text>
</comment>
<evidence type="ECO:0000256" key="4">
    <source>
        <dbReference type="ARBA" id="ARBA00022679"/>
    </source>
</evidence>
<dbReference type="InterPro" id="IPR035595">
    <property type="entry name" value="UDP_glycos_trans_CS"/>
</dbReference>
<evidence type="ECO:0000256" key="2">
    <source>
        <dbReference type="ARBA" id="ARBA00009995"/>
    </source>
</evidence>
<evidence type="ECO:0000313" key="8">
    <source>
        <dbReference type="EMBL" id="KDP35132.1"/>
    </source>
</evidence>
<organism evidence="8 9">
    <name type="scientific">Jatropha curcas</name>
    <name type="common">Barbados nut</name>
    <dbReference type="NCBI Taxonomy" id="180498"/>
    <lineage>
        <taxon>Eukaryota</taxon>
        <taxon>Viridiplantae</taxon>
        <taxon>Streptophyta</taxon>
        <taxon>Embryophyta</taxon>
        <taxon>Tracheophyta</taxon>
        <taxon>Spermatophyta</taxon>
        <taxon>Magnoliopsida</taxon>
        <taxon>eudicotyledons</taxon>
        <taxon>Gunneridae</taxon>
        <taxon>Pentapetalae</taxon>
        <taxon>rosids</taxon>
        <taxon>fabids</taxon>
        <taxon>Malpighiales</taxon>
        <taxon>Euphorbiaceae</taxon>
        <taxon>Crotonoideae</taxon>
        <taxon>Jatropheae</taxon>
        <taxon>Jatropha</taxon>
    </lineage>
</organism>
<dbReference type="EMBL" id="KK914491">
    <property type="protein sequence ID" value="KDP35132.1"/>
    <property type="molecule type" value="Genomic_DNA"/>
</dbReference>
<dbReference type="GO" id="GO:0080043">
    <property type="term" value="F:quercetin 3-O-glucosyltransferase activity"/>
    <property type="evidence" value="ECO:0007669"/>
    <property type="project" value="TreeGrafter"/>
</dbReference>
<dbReference type="GO" id="GO:0009718">
    <property type="term" value="P:anthocyanin-containing compound biosynthetic process"/>
    <property type="evidence" value="ECO:0007669"/>
    <property type="project" value="UniProtKB-UniPathway"/>
</dbReference>
<evidence type="ECO:0000256" key="7">
    <source>
        <dbReference type="RuleBase" id="RU362057"/>
    </source>
</evidence>
<gene>
    <name evidence="8" type="ORF">JCGZ_10666</name>
</gene>
<dbReference type="AlphaFoldDB" id="A0A067KG70"/>
<keyword evidence="3 6" id="KW-0328">Glycosyltransferase</keyword>
<dbReference type="Gene3D" id="3.40.50.2000">
    <property type="entry name" value="Glycogen Phosphorylase B"/>
    <property type="match status" value="2"/>
</dbReference>
<comment type="pathway">
    <text evidence="1">Pigment biosynthesis; anthocyanin biosynthesis.</text>
</comment>
<keyword evidence="4 6" id="KW-0808">Transferase</keyword>
<evidence type="ECO:0000256" key="5">
    <source>
        <dbReference type="ARBA" id="ARBA00047606"/>
    </source>
</evidence>
<evidence type="ECO:0000313" key="9">
    <source>
        <dbReference type="Proteomes" id="UP000027138"/>
    </source>
</evidence>
<dbReference type="InterPro" id="IPR002213">
    <property type="entry name" value="UDP_glucos_trans"/>
</dbReference>
<reference evidence="8 9" key="1">
    <citation type="journal article" date="2014" name="PLoS ONE">
        <title>Global Analysis of Gene Expression Profiles in Physic Nut (Jatropha curcas L.) Seedlings Exposed to Salt Stress.</title>
        <authorList>
            <person name="Zhang L."/>
            <person name="Zhang C."/>
            <person name="Wu P."/>
            <person name="Chen Y."/>
            <person name="Li M."/>
            <person name="Jiang H."/>
            <person name="Wu G."/>
        </authorList>
    </citation>
    <scope>NUCLEOTIDE SEQUENCE [LARGE SCALE GENOMIC DNA]</scope>
    <source>
        <strain evidence="9">cv. GZQX0401</strain>
        <tissue evidence="8">Young leaves</tissue>
    </source>
</reference>
<dbReference type="GO" id="GO:0080044">
    <property type="term" value="F:quercetin 7-O-glucosyltransferase activity"/>
    <property type="evidence" value="ECO:0007669"/>
    <property type="project" value="TreeGrafter"/>
</dbReference>
<evidence type="ECO:0000256" key="1">
    <source>
        <dbReference type="ARBA" id="ARBA00004935"/>
    </source>
</evidence>